<evidence type="ECO:0000256" key="3">
    <source>
        <dbReference type="ARBA" id="ARBA00022598"/>
    </source>
</evidence>
<evidence type="ECO:0000256" key="7">
    <source>
        <dbReference type="ARBA" id="ARBA00023146"/>
    </source>
</evidence>
<evidence type="ECO:0000256" key="6">
    <source>
        <dbReference type="ARBA" id="ARBA00022917"/>
    </source>
</evidence>
<dbReference type="PRINTS" id="PR01039">
    <property type="entry name" value="TRNASYNTHTRP"/>
</dbReference>
<evidence type="ECO:0000256" key="1">
    <source>
        <dbReference type="ARBA" id="ARBA00005594"/>
    </source>
</evidence>
<dbReference type="NCBIfam" id="TIGR00233">
    <property type="entry name" value="trpS"/>
    <property type="match status" value="1"/>
</dbReference>
<comment type="caution">
    <text evidence="10">The sequence shown here is derived from an EMBL/GenBank/DDBJ whole genome shotgun (WGS) entry which is preliminary data.</text>
</comment>
<dbReference type="EC" id="6.1.1.2" evidence="2"/>
<keyword evidence="6 9" id="KW-0648">Protein biosynthesis</keyword>
<dbReference type="PANTHER" id="PTHR43766">
    <property type="entry name" value="TRYPTOPHAN--TRNA LIGASE, MITOCHONDRIAL"/>
    <property type="match status" value="1"/>
</dbReference>
<evidence type="ECO:0000256" key="8">
    <source>
        <dbReference type="ARBA" id="ARBA00030268"/>
    </source>
</evidence>
<dbReference type="Gene3D" id="3.40.50.620">
    <property type="entry name" value="HUPs"/>
    <property type="match status" value="1"/>
</dbReference>
<dbReference type="Pfam" id="PF00579">
    <property type="entry name" value="tRNA-synt_1b"/>
    <property type="match status" value="1"/>
</dbReference>
<dbReference type="EMBL" id="BTGC01000008">
    <property type="protein sequence ID" value="GMM53217.1"/>
    <property type="molecule type" value="Genomic_DNA"/>
</dbReference>
<dbReference type="Proteomes" id="UP001362899">
    <property type="component" value="Unassembled WGS sequence"/>
</dbReference>
<evidence type="ECO:0000313" key="11">
    <source>
        <dbReference type="Proteomes" id="UP001362899"/>
    </source>
</evidence>
<keyword evidence="7 9" id="KW-0030">Aminoacyl-tRNA synthetase</keyword>
<keyword evidence="5 9" id="KW-0067">ATP-binding</keyword>
<reference evidence="10 11" key="1">
    <citation type="journal article" date="2023" name="Elife">
        <title>Identification of key yeast species and microbe-microbe interactions impacting larval growth of Drosophila in the wild.</title>
        <authorList>
            <person name="Mure A."/>
            <person name="Sugiura Y."/>
            <person name="Maeda R."/>
            <person name="Honda K."/>
            <person name="Sakurai N."/>
            <person name="Takahashi Y."/>
            <person name="Watada M."/>
            <person name="Katoh T."/>
            <person name="Gotoh A."/>
            <person name="Gotoh Y."/>
            <person name="Taniguchi I."/>
            <person name="Nakamura K."/>
            <person name="Hayashi T."/>
            <person name="Katayama T."/>
            <person name="Uemura T."/>
            <person name="Hattori Y."/>
        </authorList>
    </citation>
    <scope>NUCLEOTIDE SEQUENCE [LARGE SCALE GENOMIC DNA]</scope>
    <source>
        <strain evidence="10 11">SB-73</strain>
    </source>
</reference>
<dbReference type="InterPro" id="IPR014729">
    <property type="entry name" value="Rossmann-like_a/b/a_fold"/>
</dbReference>
<dbReference type="AlphaFoldDB" id="A0AAV5RQ15"/>
<dbReference type="InterPro" id="IPR001412">
    <property type="entry name" value="aa-tRNA-synth_I_CS"/>
</dbReference>
<dbReference type="GO" id="GO:0070183">
    <property type="term" value="P:mitochondrial tryptophanyl-tRNA aminoacylation"/>
    <property type="evidence" value="ECO:0007669"/>
    <property type="project" value="TreeGrafter"/>
</dbReference>
<name>A0AAV5RQ15_STABA</name>
<dbReference type="GO" id="GO:0005759">
    <property type="term" value="C:mitochondrial matrix"/>
    <property type="evidence" value="ECO:0007669"/>
    <property type="project" value="TreeGrafter"/>
</dbReference>
<dbReference type="SUPFAM" id="SSF52374">
    <property type="entry name" value="Nucleotidylyl transferase"/>
    <property type="match status" value="1"/>
</dbReference>
<dbReference type="InterPro" id="IPR002305">
    <property type="entry name" value="aa-tRNA-synth_Ic"/>
</dbReference>
<sequence length="357" mass="39500">MRFNMRLQAQSKDLNRIIMSGIQPSGVFHLGNILGAVSMWNQLTISEPKSSKFMFMIADLHSLTSFKPPNVLRDLRIEALASILACNIDPVRCNIYFQSQAPAHSELHWILSSLTSMGSLSRMVQWKTKSGLDPSSSLSNLASNSPVGKVGLGLFSYPVLQAADVLINQATLVPVGIDQAQHLELARHLARVFNFKYGDVFAEPETLLAPCKRVLSLRNPDKKMSKSDPDKNSCIYLSDSEDTINRKLKLAVTDSISGQITELDESRTGVVNLVTIAAALLHIEPIDFIRTYRPASHLALKTIVAEVVNEYLKPVRTEYDRLLRDKEYLETLANAGAEEARNRTNGVIANVKNAIGL</sequence>
<dbReference type="PANTHER" id="PTHR43766:SF1">
    <property type="entry name" value="TRYPTOPHAN--TRNA LIGASE, MITOCHONDRIAL"/>
    <property type="match status" value="1"/>
</dbReference>
<dbReference type="GO" id="GO:0004830">
    <property type="term" value="F:tryptophan-tRNA ligase activity"/>
    <property type="evidence" value="ECO:0007669"/>
    <property type="project" value="UniProtKB-EC"/>
</dbReference>
<comment type="similarity">
    <text evidence="1 9">Belongs to the class-I aminoacyl-tRNA synthetase family.</text>
</comment>
<organism evidence="10 11">
    <name type="scientific">Starmerella bacillaris</name>
    <name type="common">Yeast</name>
    <name type="synonym">Candida zemplinina</name>
    <dbReference type="NCBI Taxonomy" id="1247836"/>
    <lineage>
        <taxon>Eukaryota</taxon>
        <taxon>Fungi</taxon>
        <taxon>Dikarya</taxon>
        <taxon>Ascomycota</taxon>
        <taxon>Saccharomycotina</taxon>
        <taxon>Dipodascomycetes</taxon>
        <taxon>Dipodascales</taxon>
        <taxon>Trichomonascaceae</taxon>
        <taxon>Starmerella</taxon>
    </lineage>
</organism>
<proteinExistence type="inferred from homology"/>
<dbReference type="PROSITE" id="PS00178">
    <property type="entry name" value="AA_TRNA_LIGASE_I"/>
    <property type="match status" value="1"/>
</dbReference>
<evidence type="ECO:0000256" key="5">
    <source>
        <dbReference type="ARBA" id="ARBA00022840"/>
    </source>
</evidence>
<dbReference type="GO" id="GO:0005524">
    <property type="term" value="F:ATP binding"/>
    <property type="evidence" value="ECO:0007669"/>
    <property type="project" value="UniProtKB-KW"/>
</dbReference>
<evidence type="ECO:0000256" key="9">
    <source>
        <dbReference type="RuleBase" id="RU363036"/>
    </source>
</evidence>
<dbReference type="CDD" id="cd00806">
    <property type="entry name" value="TrpRS_core"/>
    <property type="match status" value="1"/>
</dbReference>
<accession>A0AAV5RQ15</accession>
<gene>
    <name evidence="10" type="ORF">DASB73_041800</name>
</gene>
<evidence type="ECO:0000313" key="10">
    <source>
        <dbReference type="EMBL" id="GMM53217.1"/>
    </source>
</evidence>
<keyword evidence="11" id="KW-1185">Reference proteome</keyword>
<dbReference type="InterPro" id="IPR050203">
    <property type="entry name" value="Trp-tRNA_synthetase"/>
</dbReference>
<keyword evidence="3 9" id="KW-0436">Ligase</keyword>
<evidence type="ECO:0000256" key="4">
    <source>
        <dbReference type="ARBA" id="ARBA00022741"/>
    </source>
</evidence>
<evidence type="ECO:0000256" key="2">
    <source>
        <dbReference type="ARBA" id="ARBA00013161"/>
    </source>
</evidence>
<dbReference type="InterPro" id="IPR002306">
    <property type="entry name" value="Trp-tRNA-ligase"/>
</dbReference>
<dbReference type="Gene3D" id="1.10.240.10">
    <property type="entry name" value="Tyrosyl-Transfer RNA Synthetase"/>
    <property type="match status" value="1"/>
</dbReference>
<keyword evidence="4 9" id="KW-0547">Nucleotide-binding</keyword>
<protein>
    <recommendedName>
        <fullName evidence="2">tryptophan--tRNA ligase</fullName>
        <ecNumber evidence="2">6.1.1.2</ecNumber>
    </recommendedName>
    <alternativeName>
        <fullName evidence="8">Tryptophanyl-tRNA synthetase</fullName>
    </alternativeName>
</protein>